<feature type="compositionally biased region" description="Polar residues" evidence="7">
    <location>
        <begin position="579"/>
        <end position="594"/>
    </location>
</feature>
<feature type="compositionally biased region" description="Polar residues" evidence="7">
    <location>
        <begin position="602"/>
        <end position="613"/>
    </location>
</feature>
<dbReference type="Proteomes" id="UP000822688">
    <property type="component" value="Chromosome 2"/>
</dbReference>
<keyword evidence="4" id="KW-0255">Endonuclease</keyword>
<comment type="similarity">
    <text evidence="2">Belongs to the MORC ATPase protein family.</text>
</comment>
<sequence>MDAVIIIDSSDDETEPVCRKAPSSSRPAAVHSQQHLVEVNREAPSFSRPAPVTVNCKEEEPGVQDSVALAKRKRKMAFEDSRPAPVTEGGSLCRRFWQAGNYDDHPPKRRKIKQGALEPARVHPKFLHSNATSHTWALGAIAELLDNAVDEVVNGATFCYVDKIINPRDGDAALLIQDDGGGMTPDALRQCMSLGFSEKTGGTTIGQYGNGFKTSTMRLGADVLVLTRKEIDSGSMTQSVGLLSYTFLRKMGHEDIIVPIVDYRLLGPDVRPELRSNLDGWLSNLATITRWSPYSSEEELLAQFDNMGRHGTKVIIFNLWRDDDDDLELDFDTDPQDIRLRPGVISKEKAKKNTFQTSLVDDHISNRFRLSLRVYSSILYLEMPRNFRIILRGKIVEHHNIVDDLKYVQYLKYKPHFGKEKELSHKDVSVVTTVGFTKEAPMVNVHGYSVYHKNRLIMPFWPVINENSSRGRGVVGILEVNFISPAHDKQGFERTAVFIKLETRLKQMTMEYWKTYSHLLGYKPTAKAIHGPKPIGTSSSVPSSVPQIATSAIPETITLEAITTLPPSSPTDDPLANNVEENQGTEGQTRNPNVENDENHARSSSISGPSTPEGSFGNKMSEGSTHMMGLDKVNVEVEGERRPSEGKDDLDQILAEIRVTNNSDQPMPLANREPDSMTIPPQHNDMVDILEQNTILRERCAFFENREEHWKLRFLQLEKEHLVKVSSNLVSLIYRGNFCSSRSGGYIGLVIWYALV</sequence>
<dbReference type="EMBL" id="CM026422">
    <property type="protein sequence ID" value="KAG0587844.1"/>
    <property type="molecule type" value="Genomic_DNA"/>
</dbReference>
<dbReference type="EMBL" id="CM026422">
    <property type="protein sequence ID" value="KAG0587840.1"/>
    <property type="molecule type" value="Genomic_DNA"/>
</dbReference>
<evidence type="ECO:0000256" key="7">
    <source>
        <dbReference type="SAM" id="MobiDB-lite"/>
    </source>
</evidence>
<reference evidence="9" key="1">
    <citation type="submission" date="2020-06" db="EMBL/GenBank/DDBJ databases">
        <title>WGS assembly of Ceratodon purpureus strain R40.</title>
        <authorList>
            <person name="Carey S.B."/>
            <person name="Jenkins J."/>
            <person name="Shu S."/>
            <person name="Lovell J.T."/>
            <person name="Sreedasyam A."/>
            <person name="Maumus F."/>
            <person name="Tiley G.P."/>
            <person name="Fernandez-Pozo N."/>
            <person name="Barry K."/>
            <person name="Chen C."/>
            <person name="Wang M."/>
            <person name="Lipzen A."/>
            <person name="Daum C."/>
            <person name="Saski C.A."/>
            <person name="Payton A.C."/>
            <person name="Mcbreen J.C."/>
            <person name="Conrad R.E."/>
            <person name="Kollar L.M."/>
            <person name="Olsson S."/>
            <person name="Huttunen S."/>
            <person name="Landis J.B."/>
            <person name="Wickett N.J."/>
            <person name="Johnson M.G."/>
            <person name="Rensing S.A."/>
            <person name="Grimwood J."/>
            <person name="Schmutz J."/>
            <person name="Mcdaniel S.F."/>
        </authorList>
    </citation>
    <scope>NUCLEOTIDE SEQUENCE</scope>
    <source>
        <strain evidence="9">R40</strain>
    </source>
</reference>
<dbReference type="GO" id="GO:0005634">
    <property type="term" value="C:nucleus"/>
    <property type="evidence" value="ECO:0007669"/>
    <property type="project" value="UniProtKB-SubCell"/>
</dbReference>
<evidence type="ECO:0000256" key="5">
    <source>
        <dbReference type="ARBA" id="ARBA00023054"/>
    </source>
</evidence>
<dbReference type="InterPro" id="IPR041006">
    <property type="entry name" value="Morc_S5"/>
</dbReference>
<keyword evidence="3" id="KW-0540">Nuclease</keyword>
<feature type="region of interest" description="Disordered" evidence="7">
    <location>
        <begin position="563"/>
        <end position="625"/>
    </location>
</feature>
<keyword evidence="10" id="KW-1185">Reference proteome</keyword>
<accession>A0A8T0IY87</accession>
<keyword evidence="6" id="KW-0539">Nucleus</keyword>
<dbReference type="Pfam" id="PF13589">
    <property type="entry name" value="HATPase_c_3"/>
    <property type="match status" value="1"/>
</dbReference>
<dbReference type="AlphaFoldDB" id="A0A8T0IY87"/>
<evidence type="ECO:0000256" key="2">
    <source>
        <dbReference type="ARBA" id="ARBA00007845"/>
    </source>
</evidence>
<dbReference type="SUPFAM" id="SSF55874">
    <property type="entry name" value="ATPase domain of HSP90 chaperone/DNA topoisomerase II/histidine kinase"/>
    <property type="match status" value="1"/>
</dbReference>
<evidence type="ECO:0000259" key="8">
    <source>
        <dbReference type="Pfam" id="PF17942"/>
    </source>
</evidence>
<evidence type="ECO:0000256" key="4">
    <source>
        <dbReference type="ARBA" id="ARBA00022759"/>
    </source>
</evidence>
<protein>
    <recommendedName>
        <fullName evidence="8">Morc S5 domain-containing protein</fullName>
    </recommendedName>
</protein>
<dbReference type="InterPro" id="IPR045261">
    <property type="entry name" value="MORC_ATPase"/>
</dbReference>
<dbReference type="GO" id="GO:0016887">
    <property type="term" value="F:ATP hydrolysis activity"/>
    <property type="evidence" value="ECO:0007669"/>
    <property type="project" value="InterPro"/>
</dbReference>
<comment type="subcellular location">
    <subcellularLocation>
        <location evidence="1">Nucleus</location>
    </subcellularLocation>
</comment>
<dbReference type="PANTHER" id="PTHR23336">
    <property type="entry name" value="ZINC FINGER CW-TYPE COILED-COIL DOMAIN PROTEIN 3"/>
    <property type="match status" value="1"/>
</dbReference>
<feature type="compositionally biased region" description="Polar residues" evidence="7">
    <location>
        <begin position="22"/>
        <end position="34"/>
    </location>
</feature>
<dbReference type="Gene3D" id="3.30.565.10">
    <property type="entry name" value="Histidine kinase-like ATPase, C-terminal domain"/>
    <property type="match status" value="1"/>
</dbReference>
<dbReference type="EMBL" id="CM026422">
    <property type="protein sequence ID" value="KAG0587839.1"/>
    <property type="molecule type" value="Genomic_DNA"/>
</dbReference>
<evidence type="ECO:0000313" key="9">
    <source>
        <dbReference type="EMBL" id="KAG0587839.1"/>
    </source>
</evidence>
<evidence type="ECO:0000256" key="3">
    <source>
        <dbReference type="ARBA" id="ARBA00022722"/>
    </source>
</evidence>
<name>A0A8T0IY87_CERPU</name>
<dbReference type="InterPro" id="IPR036890">
    <property type="entry name" value="HATPase_C_sf"/>
</dbReference>
<dbReference type="Pfam" id="PF17942">
    <property type="entry name" value="Morc6_S5"/>
    <property type="match status" value="1"/>
</dbReference>
<comment type="caution">
    <text evidence="9">The sequence shown here is derived from an EMBL/GenBank/DDBJ whole genome shotgun (WGS) entry which is preliminary data.</text>
</comment>
<evidence type="ECO:0000313" key="10">
    <source>
        <dbReference type="Proteomes" id="UP000822688"/>
    </source>
</evidence>
<keyword evidence="4" id="KW-0378">Hydrolase</keyword>
<feature type="domain" description="Morc S5" evidence="8">
    <location>
        <begin position="371"/>
        <end position="513"/>
    </location>
</feature>
<dbReference type="GO" id="GO:0004519">
    <property type="term" value="F:endonuclease activity"/>
    <property type="evidence" value="ECO:0007669"/>
    <property type="project" value="UniProtKB-KW"/>
</dbReference>
<feature type="compositionally biased region" description="Low complexity" evidence="7">
    <location>
        <begin position="563"/>
        <end position="575"/>
    </location>
</feature>
<proteinExistence type="inferred from homology"/>
<dbReference type="GO" id="GO:0031349">
    <property type="term" value="P:positive regulation of defense response"/>
    <property type="evidence" value="ECO:0007669"/>
    <property type="project" value="UniProtKB-ARBA"/>
</dbReference>
<evidence type="ECO:0000256" key="1">
    <source>
        <dbReference type="ARBA" id="ARBA00004123"/>
    </source>
</evidence>
<evidence type="ECO:0000256" key="6">
    <source>
        <dbReference type="ARBA" id="ARBA00023242"/>
    </source>
</evidence>
<keyword evidence="5" id="KW-0175">Coiled coil</keyword>
<feature type="region of interest" description="Disordered" evidence="7">
    <location>
        <begin position="1"/>
        <end position="34"/>
    </location>
</feature>
<dbReference type="PANTHER" id="PTHR23336:SF50">
    <property type="entry name" value="PROTEIN MICRORCHIDIA 1-RELATED"/>
    <property type="match status" value="1"/>
</dbReference>
<gene>
    <name evidence="9" type="ORF">KC19_2G195400</name>
</gene>
<dbReference type="EMBL" id="CM026422">
    <property type="protein sequence ID" value="KAG0587841.1"/>
    <property type="molecule type" value="Genomic_DNA"/>
</dbReference>
<organism evidence="9 10">
    <name type="scientific">Ceratodon purpureus</name>
    <name type="common">Fire moss</name>
    <name type="synonym">Dicranum purpureum</name>
    <dbReference type="NCBI Taxonomy" id="3225"/>
    <lineage>
        <taxon>Eukaryota</taxon>
        <taxon>Viridiplantae</taxon>
        <taxon>Streptophyta</taxon>
        <taxon>Embryophyta</taxon>
        <taxon>Bryophyta</taxon>
        <taxon>Bryophytina</taxon>
        <taxon>Bryopsida</taxon>
        <taxon>Dicranidae</taxon>
        <taxon>Pseudoditrichales</taxon>
        <taxon>Ditrichaceae</taxon>
        <taxon>Ceratodon</taxon>
    </lineage>
</organism>